<keyword evidence="9" id="KW-1185">Reference proteome</keyword>
<dbReference type="Gene3D" id="1.10.418.10">
    <property type="entry name" value="Calponin-like domain"/>
    <property type="match status" value="1"/>
</dbReference>
<reference evidence="8" key="2">
    <citation type="submission" date="2020-11" db="EMBL/GenBank/DDBJ databases">
        <authorList>
            <person name="McCartney M.A."/>
            <person name="Auch B."/>
            <person name="Kono T."/>
            <person name="Mallez S."/>
            <person name="Becker A."/>
            <person name="Gohl D.M."/>
            <person name="Silverstein K.A.T."/>
            <person name="Koren S."/>
            <person name="Bechman K.B."/>
            <person name="Herman A."/>
            <person name="Abrahante J.E."/>
            <person name="Garbe J."/>
        </authorList>
    </citation>
    <scope>NUCLEOTIDE SEQUENCE</scope>
    <source>
        <strain evidence="8">Duluth1</strain>
        <tissue evidence="8">Whole animal</tissue>
    </source>
</reference>
<accession>A0A9D4MA04</accession>
<dbReference type="FunFam" id="1.10.418.10:FF:000023">
    <property type="entry name" value="EH domain-binding protein 1 isoform X1"/>
    <property type="match status" value="1"/>
</dbReference>
<feature type="compositionally biased region" description="Basic and acidic residues" evidence="5">
    <location>
        <begin position="699"/>
        <end position="726"/>
    </location>
</feature>
<evidence type="ECO:0000259" key="6">
    <source>
        <dbReference type="PROSITE" id="PS50021"/>
    </source>
</evidence>
<keyword evidence="3" id="KW-0967">Endosome</keyword>
<dbReference type="PANTHER" id="PTHR23167">
    <property type="entry name" value="CALPONIN HOMOLOGY DOMAIN-CONTAINING PROTEIN DDB_G0272472-RELATED"/>
    <property type="match status" value="1"/>
</dbReference>
<dbReference type="CDD" id="cd21253">
    <property type="entry name" value="CH_MICALL2"/>
    <property type="match status" value="1"/>
</dbReference>
<dbReference type="InterPro" id="IPR022735">
    <property type="entry name" value="bMERB_dom"/>
</dbReference>
<dbReference type="SMART" id="SM00033">
    <property type="entry name" value="CH"/>
    <property type="match status" value="1"/>
</dbReference>
<dbReference type="Pfam" id="PF12130">
    <property type="entry name" value="bMERB_dom"/>
    <property type="match status" value="1"/>
</dbReference>
<feature type="region of interest" description="Disordered" evidence="5">
    <location>
        <begin position="338"/>
        <end position="532"/>
    </location>
</feature>
<feature type="compositionally biased region" description="Basic and acidic residues" evidence="5">
    <location>
        <begin position="795"/>
        <end position="809"/>
    </location>
</feature>
<dbReference type="SUPFAM" id="SSF47576">
    <property type="entry name" value="Calponin-homology domain, CH-domain"/>
    <property type="match status" value="1"/>
</dbReference>
<feature type="compositionally biased region" description="Polar residues" evidence="5">
    <location>
        <begin position="882"/>
        <end position="895"/>
    </location>
</feature>
<feature type="compositionally biased region" description="Basic and acidic residues" evidence="5">
    <location>
        <begin position="411"/>
        <end position="426"/>
    </location>
</feature>
<feature type="compositionally biased region" description="Pro residues" evidence="5">
    <location>
        <begin position="453"/>
        <end position="463"/>
    </location>
</feature>
<comment type="subcellular location">
    <subcellularLocation>
        <location evidence="1">Endosome</location>
    </subcellularLocation>
</comment>
<feature type="compositionally biased region" description="Basic and acidic residues" evidence="5">
    <location>
        <begin position="847"/>
        <end position="873"/>
    </location>
</feature>
<feature type="region of interest" description="Disordered" evidence="5">
    <location>
        <begin position="938"/>
        <end position="979"/>
    </location>
</feature>
<dbReference type="Proteomes" id="UP000828390">
    <property type="component" value="Unassembled WGS sequence"/>
</dbReference>
<protein>
    <recommendedName>
        <fullName evidence="10">MICAL-like protein 2</fullName>
    </recommendedName>
</protein>
<reference evidence="8" key="1">
    <citation type="journal article" date="2019" name="bioRxiv">
        <title>The Genome of the Zebra Mussel, Dreissena polymorpha: A Resource for Invasive Species Research.</title>
        <authorList>
            <person name="McCartney M.A."/>
            <person name="Auch B."/>
            <person name="Kono T."/>
            <person name="Mallez S."/>
            <person name="Zhang Y."/>
            <person name="Obille A."/>
            <person name="Becker A."/>
            <person name="Abrahante J.E."/>
            <person name="Garbe J."/>
            <person name="Badalamenti J.P."/>
            <person name="Herman A."/>
            <person name="Mangelson H."/>
            <person name="Liachko I."/>
            <person name="Sullivan S."/>
            <person name="Sone E.D."/>
            <person name="Koren S."/>
            <person name="Silverstein K.A.T."/>
            <person name="Beckman K.B."/>
            <person name="Gohl D.M."/>
        </authorList>
    </citation>
    <scope>NUCLEOTIDE SEQUENCE</scope>
    <source>
        <strain evidence="8">Duluth1</strain>
        <tissue evidence="8">Whole animal</tissue>
    </source>
</reference>
<evidence type="ECO:0008006" key="10">
    <source>
        <dbReference type="Google" id="ProtNLM"/>
    </source>
</evidence>
<dbReference type="EMBL" id="JAIWYP010000002">
    <property type="protein sequence ID" value="KAH3873515.1"/>
    <property type="molecule type" value="Genomic_DNA"/>
</dbReference>
<dbReference type="InterPro" id="IPR001715">
    <property type="entry name" value="CH_dom"/>
</dbReference>
<dbReference type="InterPro" id="IPR050540">
    <property type="entry name" value="F-actin_Monoox_Mical"/>
</dbReference>
<name>A0A9D4MA04_DREPO</name>
<feature type="compositionally biased region" description="Low complexity" evidence="5">
    <location>
        <begin position="637"/>
        <end position="668"/>
    </location>
</feature>
<feature type="compositionally biased region" description="Basic and acidic residues" evidence="5">
    <location>
        <begin position="760"/>
        <end position="788"/>
    </location>
</feature>
<evidence type="ECO:0000256" key="3">
    <source>
        <dbReference type="ARBA" id="ARBA00022753"/>
    </source>
</evidence>
<evidence type="ECO:0000313" key="8">
    <source>
        <dbReference type="EMBL" id="KAH3873515.1"/>
    </source>
</evidence>
<keyword evidence="2" id="KW-0597">Phosphoprotein</keyword>
<dbReference type="GO" id="GO:0005768">
    <property type="term" value="C:endosome"/>
    <property type="evidence" value="ECO:0007669"/>
    <property type="project" value="UniProtKB-SubCell"/>
</dbReference>
<feature type="domain" description="Calponin-homology (CH)" evidence="6">
    <location>
        <begin position="3"/>
        <end position="109"/>
    </location>
</feature>
<keyword evidence="4" id="KW-0175">Coiled coil</keyword>
<organism evidence="8 9">
    <name type="scientific">Dreissena polymorpha</name>
    <name type="common">Zebra mussel</name>
    <name type="synonym">Mytilus polymorpha</name>
    <dbReference type="NCBI Taxonomy" id="45954"/>
    <lineage>
        <taxon>Eukaryota</taxon>
        <taxon>Metazoa</taxon>
        <taxon>Spiralia</taxon>
        <taxon>Lophotrochozoa</taxon>
        <taxon>Mollusca</taxon>
        <taxon>Bivalvia</taxon>
        <taxon>Autobranchia</taxon>
        <taxon>Heteroconchia</taxon>
        <taxon>Euheterodonta</taxon>
        <taxon>Imparidentia</taxon>
        <taxon>Neoheterodontei</taxon>
        <taxon>Myida</taxon>
        <taxon>Dreissenoidea</taxon>
        <taxon>Dreissenidae</taxon>
        <taxon>Dreissena</taxon>
    </lineage>
</organism>
<feature type="region of interest" description="Disordered" evidence="5">
    <location>
        <begin position="596"/>
        <end position="908"/>
    </location>
</feature>
<dbReference type="Gene3D" id="2.10.110.10">
    <property type="entry name" value="Cysteine Rich Protein"/>
    <property type="match status" value="1"/>
</dbReference>
<dbReference type="SMART" id="SM01203">
    <property type="entry name" value="DUF3585"/>
    <property type="match status" value="1"/>
</dbReference>
<feature type="domain" description="BMERB" evidence="7">
    <location>
        <begin position="973"/>
        <end position="1118"/>
    </location>
</feature>
<sequence length="1211" mass="136003">MAMTKVKNLQMWCKKMAEGYRDVEVRDMDKSWKSGLAFCAIIHRFRPDLIDYDSLSKENVFENNNLAFEVAEKKLGIPAFLEAADMVAIRVPDKLSVVTYVSQYYNYFHDKTKDGGPEVMKFVGGVKRKETAAAEDKSLTPAKTNTPQVENGKTATIGDKCSICSEKVYLLERQIEGGKLYHRACFRSSELSPTSKVFKRHSVDKEKDLPEQKHRKLELDFDSPEKKPNFWQQHNQTQAKQDDASNMEVTVNNVNKANNNEDKLSENALPIKDVQKKHDAASVISKVLPGFGSDAATNEAKLPKRNKVNIAEKLKELEEQNLKNATAANAAVFKNSDNKAGVSDKSSVLGKDTQSKSDIASQPKPKPRVHVASTSEKMDTDEPVAPSQPKPVPRFLKSSEVASPQSTPIKEVSRSKSPVEHREKKITPPMRPKTQFVPLKDTNTSTESGSSLPPLPSSSPPKLPDSQTPKLSHHKKITIVSPKASSKQLSPIDDMATSSGTNASGFALHKPPSKPPRVTTVLDNQSNVKPMDINEIHEPAKVMNKDPAIGKSVALDVPRPEEKEKEVKGGLLKSLADVRNKQETVGDVKTGGVKTRVFTKIGEKSDSSHNFSAGTESSDKKLDSAKTQPPRPKSAFVPSASSLSTGTSVSASPGVTQVTTTTKTTTKTKVFHNYKKSEPSNGIEAKTETNKSDSGSDVPEWKRKLEEKNMQKDRPKSADLLIDKPQSDVQVFHNYKKSEPSNGIEGKTETNKSDSVSDVPEWKRKLEEKNMQKDRPKSADLLIDKPKSDVQVLDWQKEAEKRKEARKGSYVDPEIGPSVVNVNNNNKHERSDNVIQSNEQLRKPARPKTEDVSDEHIPKRPEKGPTIPERPKTQADMIKTSPKISDQNNRISEPTKSPERRKILVSDTKFNGTEVKDEEVHKKKITVDTKFKFEVIDSKKGPEKPPAPSVLAEMPKSTKPHPARPPPPAANTSPKLGRQHISPEQIQHQLRLIDSRLTMLEIKGRKLEDTIRNVSEEDDELMISWFQLVNEKNDLVRMDNDFIYLNREQELEIEQDELELHLRRLVETPEDQKTDEDRNEEEELIEKKMEIINQRNKIVDSIEWDRLRYLEEDHEIEAMLKMKGLSKGKKLVSNFKIEIWPIRSAARALDYQFEDCGFDPSPEILLVLILVVKSFLLQPLVQVREFLASGMGMCTKVHQLTQKCEFVNCPL</sequence>
<dbReference type="PANTHER" id="PTHR23167:SF90">
    <property type="entry name" value="MICAL-LIKE PROTEIN 1"/>
    <property type="match status" value="1"/>
</dbReference>
<evidence type="ECO:0000313" key="9">
    <source>
        <dbReference type="Proteomes" id="UP000828390"/>
    </source>
</evidence>
<dbReference type="Pfam" id="PF00307">
    <property type="entry name" value="CH"/>
    <property type="match status" value="1"/>
</dbReference>
<dbReference type="AlphaFoldDB" id="A0A9D4MA04"/>
<evidence type="ECO:0000256" key="5">
    <source>
        <dbReference type="SAM" id="MobiDB-lite"/>
    </source>
</evidence>
<proteinExistence type="predicted"/>
<dbReference type="SUPFAM" id="SSF57716">
    <property type="entry name" value="Glucocorticoid receptor-like (DNA-binding domain)"/>
    <property type="match status" value="1"/>
</dbReference>
<dbReference type="PROSITE" id="PS51848">
    <property type="entry name" value="BMERB"/>
    <property type="match status" value="1"/>
</dbReference>
<comment type="caution">
    <text evidence="8">The sequence shown here is derived from an EMBL/GenBank/DDBJ whole genome shotgun (WGS) entry which is preliminary data.</text>
</comment>
<evidence type="ECO:0000256" key="1">
    <source>
        <dbReference type="ARBA" id="ARBA00004177"/>
    </source>
</evidence>
<evidence type="ECO:0000256" key="2">
    <source>
        <dbReference type="ARBA" id="ARBA00022553"/>
    </source>
</evidence>
<dbReference type="InterPro" id="IPR036872">
    <property type="entry name" value="CH_dom_sf"/>
</dbReference>
<dbReference type="PROSITE" id="PS50021">
    <property type="entry name" value="CH"/>
    <property type="match status" value="1"/>
</dbReference>
<gene>
    <name evidence="8" type="ORF">DPMN_036752</name>
</gene>
<evidence type="ECO:0000256" key="4">
    <source>
        <dbReference type="ARBA" id="ARBA00023054"/>
    </source>
</evidence>
<evidence type="ECO:0000259" key="7">
    <source>
        <dbReference type="PROSITE" id="PS51848"/>
    </source>
</evidence>